<feature type="region of interest" description="Disordered" evidence="1">
    <location>
        <begin position="321"/>
        <end position="340"/>
    </location>
</feature>
<name>A0A2T8HET4_9SPHI</name>
<sequence>MFAQHRVLSPQNNQDIAGQYGSSDGVLLFENGRFALYGYATFVLGSYAITKNGIDFTPDVPPLFAVYGFHNPALGDGVQMMFQGFEEGGTYVMFDDEKPQPIFNQDANCFDWPFVYHRENKPHSITFNLNKDEYDDAFGDLTIDNHWQFANDQYNDFIFVFNKPTRYYLPFKGLLQETTEEVKFLQVSANFGDRLLPFTPKEEVNEWAEIVQMENRSDISAQDQEAVYANERYNMVGLESENYAWDENSNLLVDTLNTEEESEFRATTYHDTRFLKKYVSIKATRKTNLDISSLQPSTNSIFFTSCEESEKSYKNPYNQVEAEENTQLDTIPPIPVPDKK</sequence>
<dbReference type="Proteomes" id="UP000245627">
    <property type="component" value="Unassembled WGS sequence"/>
</dbReference>
<evidence type="ECO:0000313" key="2">
    <source>
        <dbReference type="EMBL" id="PVH23951.1"/>
    </source>
</evidence>
<gene>
    <name evidence="2" type="ORF">DC487_15990</name>
</gene>
<dbReference type="InterPro" id="IPR036056">
    <property type="entry name" value="Fibrinogen-like_C"/>
</dbReference>
<evidence type="ECO:0000256" key="1">
    <source>
        <dbReference type="SAM" id="MobiDB-lite"/>
    </source>
</evidence>
<dbReference type="AlphaFoldDB" id="A0A2T8HET4"/>
<dbReference type="SUPFAM" id="SSF56496">
    <property type="entry name" value="Fibrinogen C-terminal domain-like"/>
    <property type="match status" value="1"/>
</dbReference>
<organism evidence="2 3">
    <name type="scientific">Sphingobacterium corticibacter</name>
    <dbReference type="NCBI Taxonomy" id="2171749"/>
    <lineage>
        <taxon>Bacteria</taxon>
        <taxon>Pseudomonadati</taxon>
        <taxon>Bacteroidota</taxon>
        <taxon>Sphingobacteriia</taxon>
        <taxon>Sphingobacteriales</taxon>
        <taxon>Sphingobacteriaceae</taxon>
        <taxon>Sphingobacterium</taxon>
    </lineage>
</organism>
<comment type="caution">
    <text evidence="2">The sequence shown here is derived from an EMBL/GenBank/DDBJ whole genome shotgun (WGS) entry which is preliminary data.</text>
</comment>
<proteinExistence type="predicted"/>
<reference evidence="2 3" key="1">
    <citation type="submission" date="2018-04" db="EMBL/GenBank/DDBJ databases">
        <title>Sphingobacterium cortibacter sp. nov.</title>
        <authorList>
            <person name="Li Y."/>
        </authorList>
    </citation>
    <scope>NUCLEOTIDE SEQUENCE [LARGE SCALE GENOMIC DNA]</scope>
    <source>
        <strain evidence="2 3">2c-3</strain>
    </source>
</reference>
<dbReference type="EMBL" id="QDKG01000008">
    <property type="protein sequence ID" value="PVH23951.1"/>
    <property type="molecule type" value="Genomic_DNA"/>
</dbReference>
<keyword evidence="3" id="KW-1185">Reference proteome</keyword>
<protein>
    <submittedName>
        <fullName evidence="2">Uncharacterized protein</fullName>
    </submittedName>
</protein>
<evidence type="ECO:0000313" key="3">
    <source>
        <dbReference type="Proteomes" id="UP000245627"/>
    </source>
</evidence>
<accession>A0A2T8HET4</accession>